<dbReference type="WBParaSite" id="Csp11.Scaffold629.g10854.t1">
    <property type="protein sequence ID" value="Csp11.Scaffold629.g10854.t1"/>
    <property type="gene ID" value="Csp11.Scaffold629.g10854"/>
</dbReference>
<dbReference type="AlphaFoldDB" id="A0A1I7TQU2"/>
<feature type="compositionally biased region" description="Basic residues" evidence="1">
    <location>
        <begin position="72"/>
        <end position="87"/>
    </location>
</feature>
<evidence type="ECO:0000256" key="1">
    <source>
        <dbReference type="SAM" id="MobiDB-lite"/>
    </source>
</evidence>
<sequence length="87" mass="9896">MGEEVTPAEPAVVTELPCQTITKLTETDEEDEWSDANETPKRKPKKKVAKEFDEDEDDQEVPSPPQEITLPSRKRARVKNSSKSSRR</sequence>
<accession>A0A1I7TQU2</accession>
<dbReference type="Proteomes" id="UP000095282">
    <property type="component" value="Unplaced"/>
</dbReference>
<protein>
    <submittedName>
        <fullName evidence="3">BLVR domain-containing protein</fullName>
    </submittedName>
</protein>
<name>A0A1I7TQU2_9PELO</name>
<organism evidence="2 3">
    <name type="scientific">Caenorhabditis tropicalis</name>
    <dbReference type="NCBI Taxonomy" id="1561998"/>
    <lineage>
        <taxon>Eukaryota</taxon>
        <taxon>Metazoa</taxon>
        <taxon>Ecdysozoa</taxon>
        <taxon>Nematoda</taxon>
        <taxon>Chromadorea</taxon>
        <taxon>Rhabditida</taxon>
        <taxon>Rhabditina</taxon>
        <taxon>Rhabditomorpha</taxon>
        <taxon>Rhabditoidea</taxon>
        <taxon>Rhabditidae</taxon>
        <taxon>Peloderinae</taxon>
        <taxon>Caenorhabditis</taxon>
    </lineage>
</organism>
<evidence type="ECO:0000313" key="3">
    <source>
        <dbReference type="WBParaSite" id="Csp11.Scaffold629.g10854.t1"/>
    </source>
</evidence>
<feature type="region of interest" description="Disordered" evidence="1">
    <location>
        <begin position="1"/>
        <end position="87"/>
    </location>
</feature>
<proteinExistence type="predicted"/>
<reference evidence="3" key="1">
    <citation type="submission" date="2016-11" db="UniProtKB">
        <authorList>
            <consortium name="WormBaseParasite"/>
        </authorList>
    </citation>
    <scope>IDENTIFICATION</scope>
</reference>
<keyword evidence="2" id="KW-1185">Reference proteome</keyword>
<evidence type="ECO:0000313" key="2">
    <source>
        <dbReference type="Proteomes" id="UP000095282"/>
    </source>
</evidence>